<dbReference type="RefSeq" id="WP_330584961.1">
    <property type="nucleotide sequence ID" value="NZ_QZDT01000016.1"/>
</dbReference>
<sequence>MVDFKKSKMNRFTYKEWNDYFSRNDKRRLKIDFSQEKNLPEAVRRRIFPSVREFQKGEGSDGKYLMERVEIFADENQVPEYKEAMERFVREENWHSAYMKKYMDFHHVGAKETSFLDRIFRSLRRLGGVKCEVTVLVTAEMIALTYYDALSRNTDSIALKSICKQMLHDEIPHVMFQSYTLSHFQNNLPDKLMWIILMEVTLLFVWGAFRNVYRSGGYDFSMFLKENMGYLQQSIELVDTQRR</sequence>
<dbReference type="GO" id="GO:0016491">
    <property type="term" value="F:oxidoreductase activity"/>
    <property type="evidence" value="ECO:0007669"/>
    <property type="project" value="InterPro"/>
</dbReference>
<dbReference type="InterPro" id="IPR012348">
    <property type="entry name" value="RNR-like"/>
</dbReference>
<proteinExistence type="predicted"/>
<dbReference type="SUPFAM" id="SSF47240">
    <property type="entry name" value="Ferritin-like"/>
    <property type="match status" value="1"/>
</dbReference>
<evidence type="ECO:0000313" key="3">
    <source>
        <dbReference type="Proteomes" id="UP001154420"/>
    </source>
</evidence>
<keyword evidence="1" id="KW-0812">Transmembrane</keyword>
<dbReference type="Proteomes" id="UP001154420">
    <property type="component" value="Unassembled WGS sequence"/>
</dbReference>
<dbReference type="AlphaFoldDB" id="A0A9X5BG89"/>
<dbReference type="InterPro" id="IPR009078">
    <property type="entry name" value="Ferritin-like_SF"/>
</dbReference>
<feature type="transmembrane region" description="Helical" evidence="1">
    <location>
        <begin position="192"/>
        <end position="213"/>
    </location>
</feature>
<keyword evidence="1" id="KW-1133">Transmembrane helix</keyword>
<comment type="caution">
    <text evidence="2">The sequence shown here is derived from an EMBL/GenBank/DDBJ whole genome shotgun (WGS) entry which is preliminary data.</text>
</comment>
<keyword evidence="1" id="KW-0472">Membrane</keyword>
<dbReference type="Gene3D" id="1.10.620.20">
    <property type="entry name" value="Ribonucleotide Reductase, subunit A"/>
    <property type="match status" value="1"/>
</dbReference>
<protein>
    <recommendedName>
        <fullName evidence="4">Ferritin-like domain-containing protein</fullName>
    </recommendedName>
</protein>
<dbReference type="EMBL" id="QZDT01000016">
    <property type="protein sequence ID" value="NBJ93134.1"/>
    <property type="molecule type" value="Genomic_DNA"/>
</dbReference>
<name>A0A9X5BG89_9FIRM</name>
<evidence type="ECO:0008006" key="4">
    <source>
        <dbReference type="Google" id="ProtNLM"/>
    </source>
</evidence>
<accession>A0A9X5BG89</accession>
<reference evidence="2" key="1">
    <citation type="submission" date="2018-09" db="EMBL/GenBank/DDBJ databases">
        <title>Murine metabolic-syndrome-specific gut microbial biobank.</title>
        <authorList>
            <person name="Liu C."/>
        </authorList>
    </citation>
    <scope>NUCLEOTIDE SEQUENCE</scope>
    <source>
        <strain evidence="2">D42-62</strain>
    </source>
</reference>
<evidence type="ECO:0000256" key="1">
    <source>
        <dbReference type="SAM" id="Phobius"/>
    </source>
</evidence>
<gene>
    <name evidence="2" type="ORF">D5281_11135</name>
</gene>
<organism evidence="2 3">
    <name type="scientific">Parablautia muri</name>
    <dbReference type="NCBI Taxonomy" id="2320879"/>
    <lineage>
        <taxon>Bacteria</taxon>
        <taxon>Bacillati</taxon>
        <taxon>Bacillota</taxon>
        <taxon>Clostridia</taxon>
        <taxon>Lachnospirales</taxon>
        <taxon>Lachnospiraceae</taxon>
        <taxon>Parablautia</taxon>
    </lineage>
</organism>
<keyword evidence="3" id="KW-1185">Reference proteome</keyword>
<evidence type="ECO:0000313" key="2">
    <source>
        <dbReference type="EMBL" id="NBJ93134.1"/>
    </source>
</evidence>